<feature type="domain" description="Reverse transcriptase zinc-binding" evidence="1">
    <location>
        <begin position="249"/>
        <end position="310"/>
    </location>
</feature>
<sequence>MGRRYSVLVNGSPIAEFELFKGLRQGDPLSPFLFILAMEGLQAFMCKAEELGLFKGPFIGRDNMNISHLMYADDINVYKSNVIGIGVFDEEVSCMASVIGCGVAKIPLKYLGVPVRCNMTMCSNWIAIIQKFSSKLSLWKARLLLVRGRLSLIKSILGNLPTYHMSIYMKPVVVRKNLESLHNKFFIGSDQDEKKDNMVEMEEVFNEQETWRKIENEGSTQFWNDIWRYSRGGAESSQFDASQAALGNNRCIPFKVNVFLWRLNLNKLPSRVNLDRKRINVGSILCPICHGDVEMVNHTFFNCGMAKDLWALLAKWWELDIPMSANILEWYV</sequence>
<proteinExistence type="predicted"/>
<reference evidence="2" key="2">
    <citation type="submission" date="2022-01" db="EMBL/GenBank/DDBJ databases">
        <authorList>
            <person name="Yamashiro T."/>
            <person name="Shiraishi A."/>
            <person name="Satake H."/>
            <person name="Nakayama K."/>
        </authorList>
    </citation>
    <scope>NUCLEOTIDE SEQUENCE</scope>
</reference>
<dbReference type="GO" id="GO:0003964">
    <property type="term" value="F:RNA-directed DNA polymerase activity"/>
    <property type="evidence" value="ECO:0007669"/>
    <property type="project" value="UniProtKB-KW"/>
</dbReference>
<evidence type="ECO:0000313" key="3">
    <source>
        <dbReference type="Proteomes" id="UP001151760"/>
    </source>
</evidence>
<gene>
    <name evidence="2" type="ORF">Tco_0873744</name>
</gene>
<evidence type="ECO:0000259" key="1">
    <source>
        <dbReference type="Pfam" id="PF13966"/>
    </source>
</evidence>
<organism evidence="2 3">
    <name type="scientific">Tanacetum coccineum</name>
    <dbReference type="NCBI Taxonomy" id="301880"/>
    <lineage>
        <taxon>Eukaryota</taxon>
        <taxon>Viridiplantae</taxon>
        <taxon>Streptophyta</taxon>
        <taxon>Embryophyta</taxon>
        <taxon>Tracheophyta</taxon>
        <taxon>Spermatophyta</taxon>
        <taxon>Magnoliopsida</taxon>
        <taxon>eudicotyledons</taxon>
        <taxon>Gunneridae</taxon>
        <taxon>Pentapetalae</taxon>
        <taxon>asterids</taxon>
        <taxon>campanulids</taxon>
        <taxon>Asterales</taxon>
        <taxon>Asteraceae</taxon>
        <taxon>Asteroideae</taxon>
        <taxon>Anthemideae</taxon>
        <taxon>Anthemidinae</taxon>
        <taxon>Tanacetum</taxon>
    </lineage>
</organism>
<dbReference type="Pfam" id="PF13966">
    <property type="entry name" value="zf-RVT"/>
    <property type="match status" value="1"/>
</dbReference>
<comment type="caution">
    <text evidence="2">The sequence shown here is derived from an EMBL/GenBank/DDBJ whole genome shotgun (WGS) entry which is preliminary data.</text>
</comment>
<keyword evidence="2" id="KW-0808">Transferase</keyword>
<accession>A0ABQ5BKH6</accession>
<keyword evidence="3" id="KW-1185">Reference proteome</keyword>
<evidence type="ECO:0000313" key="2">
    <source>
        <dbReference type="EMBL" id="GJT15038.1"/>
    </source>
</evidence>
<keyword evidence="2" id="KW-0548">Nucleotidyltransferase</keyword>
<dbReference type="PANTHER" id="PTHR33116:SF78">
    <property type="entry name" value="OS12G0587133 PROTEIN"/>
    <property type="match status" value="1"/>
</dbReference>
<dbReference type="EMBL" id="BQNB010013364">
    <property type="protein sequence ID" value="GJT15038.1"/>
    <property type="molecule type" value="Genomic_DNA"/>
</dbReference>
<reference evidence="2" key="1">
    <citation type="journal article" date="2022" name="Int. J. Mol. Sci.">
        <title>Draft Genome of Tanacetum Coccineum: Genomic Comparison of Closely Related Tanacetum-Family Plants.</title>
        <authorList>
            <person name="Yamashiro T."/>
            <person name="Shiraishi A."/>
            <person name="Nakayama K."/>
            <person name="Satake H."/>
        </authorList>
    </citation>
    <scope>NUCLEOTIDE SEQUENCE</scope>
</reference>
<dbReference type="InterPro" id="IPR026960">
    <property type="entry name" value="RVT-Znf"/>
</dbReference>
<dbReference type="Proteomes" id="UP001151760">
    <property type="component" value="Unassembled WGS sequence"/>
</dbReference>
<protein>
    <submittedName>
        <fullName evidence="2">RNA-directed DNA polymerase, eukaryota, reverse transcriptase zinc-binding domain protein</fullName>
    </submittedName>
</protein>
<dbReference type="PANTHER" id="PTHR33116">
    <property type="entry name" value="REVERSE TRANSCRIPTASE ZINC-BINDING DOMAIN-CONTAINING PROTEIN-RELATED-RELATED"/>
    <property type="match status" value="1"/>
</dbReference>
<name>A0ABQ5BKH6_9ASTR</name>
<keyword evidence="2" id="KW-0695">RNA-directed DNA polymerase</keyword>